<dbReference type="EMBL" id="JBJXBP010000006">
    <property type="protein sequence ID" value="KAL3824072.1"/>
    <property type="molecule type" value="Genomic_DNA"/>
</dbReference>
<reference evidence="1 2" key="1">
    <citation type="submission" date="2024-12" db="EMBL/GenBank/DDBJ databases">
        <title>The unique morphological basis and parallel evolutionary history of personate flowers in Penstemon.</title>
        <authorList>
            <person name="Depatie T.H."/>
            <person name="Wessinger C.A."/>
        </authorList>
    </citation>
    <scope>NUCLEOTIDE SEQUENCE [LARGE SCALE GENOMIC DNA]</scope>
    <source>
        <strain evidence="1">WTNN_2</strain>
        <tissue evidence="1">Leaf</tissue>
    </source>
</reference>
<proteinExistence type="predicted"/>
<accession>A0ABD3SHN1</accession>
<evidence type="ECO:0000313" key="1">
    <source>
        <dbReference type="EMBL" id="KAL3824072.1"/>
    </source>
</evidence>
<dbReference type="AlphaFoldDB" id="A0ABD3SHN1"/>
<name>A0ABD3SHN1_9LAMI</name>
<protein>
    <submittedName>
        <fullName evidence="1">Uncharacterized protein</fullName>
    </submittedName>
</protein>
<sequence length="147" mass="17520">MDLLHINNNQLEIMHTRNIYSCDEFENEDDVYYSELKRQVLQLTEEDEENDECLYENKNPNMAVEARKRGPNKNPCSVRQPRFYYNWPGPGPKEDCAAPAWILNLWRTGNNGTGVFIPQLVQSRRKNKPRRKMNERGRIYKRVEKMN</sequence>
<dbReference type="PANTHER" id="PTHR34956:SF1">
    <property type="entry name" value="DUF4005 DOMAIN-CONTAINING PROTEIN"/>
    <property type="match status" value="1"/>
</dbReference>
<comment type="caution">
    <text evidence="1">The sequence shown here is derived from an EMBL/GenBank/DDBJ whole genome shotgun (WGS) entry which is preliminary data.</text>
</comment>
<keyword evidence="2" id="KW-1185">Reference proteome</keyword>
<gene>
    <name evidence="1" type="ORF">ACJIZ3_020101</name>
</gene>
<organism evidence="1 2">
    <name type="scientific">Penstemon smallii</name>
    <dbReference type="NCBI Taxonomy" id="265156"/>
    <lineage>
        <taxon>Eukaryota</taxon>
        <taxon>Viridiplantae</taxon>
        <taxon>Streptophyta</taxon>
        <taxon>Embryophyta</taxon>
        <taxon>Tracheophyta</taxon>
        <taxon>Spermatophyta</taxon>
        <taxon>Magnoliopsida</taxon>
        <taxon>eudicotyledons</taxon>
        <taxon>Gunneridae</taxon>
        <taxon>Pentapetalae</taxon>
        <taxon>asterids</taxon>
        <taxon>lamiids</taxon>
        <taxon>Lamiales</taxon>
        <taxon>Plantaginaceae</taxon>
        <taxon>Cheloneae</taxon>
        <taxon>Penstemon</taxon>
    </lineage>
</organism>
<evidence type="ECO:0000313" key="2">
    <source>
        <dbReference type="Proteomes" id="UP001634393"/>
    </source>
</evidence>
<dbReference type="PANTHER" id="PTHR34956">
    <property type="entry name" value="OS05G0397300 PROTEIN"/>
    <property type="match status" value="1"/>
</dbReference>
<dbReference type="Proteomes" id="UP001634393">
    <property type="component" value="Unassembled WGS sequence"/>
</dbReference>